<accession>A0ABY9EET2</accession>
<evidence type="ECO:0000256" key="2">
    <source>
        <dbReference type="SAM" id="SignalP"/>
    </source>
</evidence>
<dbReference type="SUPFAM" id="SSF55486">
    <property type="entry name" value="Metalloproteases ('zincins'), catalytic domain"/>
    <property type="match status" value="1"/>
</dbReference>
<dbReference type="NCBIfam" id="TIGR01965">
    <property type="entry name" value="VCBS_repeat"/>
    <property type="match status" value="2"/>
</dbReference>
<dbReference type="PROSITE" id="PS51257">
    <property type="entry name" value="PROKAR_LIPOPROTEIN"/>
    <property type="match status" value="1"/>
</dbReference>
<dbReference type="EMBL" id="CP098023">
    <property type="protein sequence ID" value="WKD49251.1"/>
    <property type="molecule type" value="Genomic_DNA"/>
</dbReference>
<dbReference type="RefSeq" id="WP_301415041.1">
    <property type="nucleotide sequence ID" value="NZ_CP098023.1"/>
</dbReference>
<name>A0ABY9EET2_9GAMM</name>
<feature type="region of interest" description="Disordered" evidence="1">
    <location>
        <begin position="22"/>
        <end position="48"/>
    </location>
</feature>
<feature type="compositionally biased region" description="Gly residues" evidence="1">
    <location>
        <begin position="22"/>
        <end position="31"/>
    </location>
</feature>
<evidence type="ECO:0000313" key="3">
    <source>
        <dbReference type="EMBL" id="WKD49251.1"/>
    </source>
</evidence>
<dbReference type="Proteomes" id="UP001321520">
    <property type="component" value="Chromosome"/>
</dbReference>
<proteinExistence type="predicted"/>
<sequence length="601" mass="65085">MNTPLRLLVAISLSVTFTACGGGGGGGGSTSGGDTDTETPGVISGGEGRVLENSETTTTGKLTDSTNANQTFEANNFQGTYGNLETSEDGSWTYTLEGELADPLNGGEQASEAFTVGVAGGSRTTKITISITGFDDPYTFQPESPLAMMVVDSKEFATGRLSLNDVDGNTPVFVSGTIAGSYGDFKLSESGDWEYTLNSKADSIKKGDLTEDSITFTLSDDTEQTVVFSIATLEPTESSIVFILMNFSDALATDRADISDIADMVFNDVDSLDNTYRENSLGQLKFLRHRVSDNTLQHYCYGEANREESSIDCIRFDIPDSQNSGILSIADAAARAKAGQQGEYTDSGHTWRNMAYQWAENNLVDENGAPLALNKWRHQVYIYPRAAYREGLIGYGVAAVGGRWSMVASDSDQLLMGHELGHNIGLGHAGWDSNNDGDTNDSGEDEYGTGGAYMGNRSESRLFGSAHREYMDWYRLFPEYTVTVKQASNSSQDLEIQAIELTAGDRSGTLPQQLKVESTGSSNGQSHYYVNYHVAHNELNPRPHYAHSVTVHYLNDRTSNHVAVLAQPGDDFTDEAIGLKIEYKSRIAENQSAVIAVSYSE</sequence>
<evidence type="ECO:0000313" key="4">
    <source>
        <dbReference type="Proteomes" id="UP001321520"/>
    </source>
</evidence>
<dbReference type="Gene3D" id="2.60.40.10">
    <property type="entry name" value="Immunoglobulins"/>
    <property type="match status" value="2"/>
</dbReference>
<organism evidence="3 4">
    <name type="scientific">Microbulbifer spongiae</name>
    <dbReference type="NCBI Taxonomy" id="2944933"/>
    <lineage>
        <taxon>Bacteria</taxon>
        <taxon>Pseudomonadati</taxon>
        <taxon>Pseudomonadota</taxon>
        <taxon>Gammaproteobacteria</taxon>
        <taxon>Cellvibrionales</taxon>
        <taxon>Microbulbiferaceae</taxon>
        <taxon>Microbulbifer</taxon>
    </lineage>
</organism>
<dbReference type="InterPro" id="IPR013783">
    <property type="entry name" value="Ig-like_fold"/>
</dbReference>
<keyword evidence="2" id="KW-0732">Signal</keyword>
<gene>
    <name evidence="3" type="ORF">M8T91_15305</name>
</gene>
<keyword evidence="4" id="KW-1185">Reference proteome</keyword>
<feature type="signal peptide" evidence="2">
    <location>
        <begin position="1"/>
        <end position="21"/>
    </location>
</feature>
<protein>
    <submittedName>
        <fullName evidence="3">VCBS domain-containing protein</fullName>
    </submittedName>
</protein>
<feature type="region of interest" description="Disordered" evidence="1">
    <location>
        <begin position="427"/>
        <end position="451"/>
    </location>
</feature>
<dbReference type="InterPro" id="IPR010221">
    <property type="entry name" value="VCBS_dom"/>
</dbReference>
<evidence type="ECO:0000256" key="1">
    <source>
        <dbReference type="SAM" id="MobiDB-lite"/>
    </source>
</evidence>
<feature type="chain" id="PRO_5047549446" evidence="2">
    <location>
        <begin position="22"/>
        <end position="601"/>
    </location>
</feature>
<feature type="compositionally biased region" description="Acidic residues" evidence="1">
    <location>
        <begin position="438"/>
        <end position="447"/>
    </location>
</feature>
<reference evidence="3 4" key="1">
    <citation type="submission" date="2022-05" db="EMBL/GenBank/DDBJ databases">
        <title>Microbulbifer sp. nov., isolated from sponge.</title>
        <authorList>
            <person name="Gao L."/>
        </authorList>
    </citation>
    <scope>NUCLEOTIDE SEQUENCE [LARGE SCALE GENOMIC DNA]</scope>
    <source>
        <strain evidence="3 4">MI-G</strain>
    </source>
</reference>